<protein>
    <submittedName>
        <fullName evidence="2">Hydantoinase B/oxoprolinase family protein</fullName>
    </submittedName>
</protein>
<gene>
    <name evidence="2" type="ORF">DGD08_07250</name>
</gene>
<evidence type="ECO:0000259" key="1">
    <source>
        <dbReference type="Pfam" id="PF02538"/>
    </source>
</evidence>
<dbReference type="GO" id="GO:0017168">
    <property type="term" value="F:5-oxoprolinase (ATP-hydrolyzing) activity"/>
    <property type="evidence" value="ECO:0007669"/>
    <property type="project" value="TreeGrafter"/>
</dbReference>
<dbReference type="PANTHER" id="PTHR11365:SF23">
    <property type="entry name" value="HYPOTHETICAL 5-OXOPROLINASE (EUROFUNG)-RELATED"/>
    <property type="match status" value="1"/>
</dbReference>
<name>A0A3D4V9J1_9BACT</name>
<dbReference type="Pfam" id="PF02538">
    <property type="entry name" value="Hydantoinase_B"/>
    <property type="match status" value="1"/>
</dbReference>
<proteinExistence type="predicted"/>
<dbReference type="GO" id="GO:0006749">
    <property type="term" value="P:glutathione metabolic process"/>
    <property type="evidence" value="ECO:0007669"/>
    <property type="project" value="TreeGrafter"/>
</dbReference>
<evidence type="ECO:0000313" key="3">
    <source>
        <dbReference type="Proteomes" id="UP000264071"/>
    </source>
</evidence>
<dbReference type="InterPro" id="IPR003692">
    <property type="entry name" value="Hydantoinase_B"/>
</dbReference>
<reference evidence="2 3" key="1">
    <citation type="journal article" date="2018" name="Nat. Biotechnol.">
        <title>A standardized bacterial taxonomy based on genome phylogeny substantially revises the tree of life.</title>
        <authorList>
            <person name="Parks D.H."/>
            <person name="Chuvochina M."/>
            <person name="Waite D.W."/>
            <person name="Rinke C."/>
            <person name="Skarshewski A."/>
            <person name="Chaumeil P.A."/>
            <person name="Hugenholtz P."/>
        </authorList>
    </citation>
    <scope>NUCLEOTIDE SEQUENCE [LARGE SCALE GENOMIC DNA]</scope>
    <source>
        <strain evidence="2">UBA8844</strain>
    </source>
</reference>
<comment type="caution">
    <text evidence="2">The sequence shown here is derived from an EMBL/GenBank/DDBJ whole genome shotgun (WGS) entry which is preliminary data.</text>
</comment>
<dbReference type="EMBL" id="DPIY01000006">
    <property type="protein sequence ID" value="HCT56997.1"/>
    <property type="molecule type" value="Genomic_DNA"/>
</dbReference>
<sequence>MSTRFDALELTVFSQGVAMLAEEMGSLLERSAISPNIRERRDASCALFDARGRMVAQAAHIPVHLGAMPESVAAVRAAGARAGEVFLLNDPAHGGSHLPDLTMVEVIADARDAARIIGYAAVRAHHADVGGMSPGSMPFGATELFQEGLIVPPVRIETDGAAHVDVLRLVLANVRTPAEREGDLRAQRAACAAGTRGWQALHARMGESMLDAAIDALLDYTERRIRARLAMLEGASGVARDVLESDGVDDTPIPIVVSAHVRAGTLHLDLTGTSGAVRGNVNAPPAVARAAAVFVLRVLCDDDVPVNDGVARAVALIIPDDCVANARRPSAVAAGNVELSQRLTDVCFAALAAAAASIGAHGVIIPAAGQGTMNNVTLGAPGWTFYETLGGGQGASRRGDGPDAVHVGMSNTRNTPIESLERAYPLRVVEYAVRRGSGGEGTYRGGDGVVRRYQAMEPCTATLLTERRAVAPPGAEGGAAGTVGRNLLNGAVLPAKTRVAMRAGDVLTIETPGGGGWGSSATPAAPLA</sequence>
<dbReference type="OMA" id="ASVGHWH"/>
<dbReference type="PANTHER" id="PTHR11365">
    <property type="entry name" value="5-OXOPROLINASE RELATED"/>
    <property type="match status" value="1"/>
</dbReference>
<evidence type="ECO:0000313" key="2">
    <source>
        <dbReference type="EMBL" id="HCT56997.1"/>
    </source>
</evidence>
<dbReference type="Proteomes" id="UP000264071">
    <property type="component" value="Unassembled WGS sequence"/>
</dbReference>
<dbReference type="AlphaFoldDB" id="A0A3D4V9J1"/>
<dbReference type="GO" id="GO:0005829">
    <property type="term" value="C:cytosol"/>
    <property type="evidence" value="ECO:0007669"/>
    <property type="project" value="TreeGrafter"/>
</dbReference>
<dbReference type="InterPro" id="IPR045079">
    <property type="entry name" value="Oxoprolinase-like"/>
</dbReference>
<accession>A0A3D4V9J1</accession>
<feature type="domain" description="Hydantoinase B/oxoprolinase" evidence="1">
    <location>
        <begin position="6"/>
        <end position="519"/>
    </location>
</feature>
<organism evidence="2 3">
    <name type="scientific">Gemmatimonas aurantiaca</name>
    <dbReference type="NCBI Taxonomy" id="173480"/>
    <lineage>
        <taxon>Bacteria</taxon>
        <taxon>Pseudomonadati</taxon>
        <taxon>Gemmatimonadota</taxon>
        <taxon>Gemmatimonadia</taxon>
        <taxon>Gemmatimonadales</taxon>
        <taxon>Gemmatimonadaceae</taxon>
        <taxon>Gemmatimonas</taxon>
    </lineage>
</organism>